<dbReference type="RefSeq" id="WP_312016288.1">
    <property type="nucleotide sequence ID" value="NZ_JASJMZ010000003.1"/>
</dbReference>
<name>A0AB35QV93_PSEA0</name>
<comment type="caution">
    <text evidence="2">The sequence shown here is derived from an EMBL/GenBank/DDBJ whole genome shotgun (WGS) entry which is preliminary data.</text>
</comment>
<keyword evidence="1" id="KW-0472">Membrane</keyword>
<reference evidence="2" key="1">
    <citation type="submission" date="2023-05" db="EMBL/GenBank/DDBJ databases">
        <title>Development of a Genome-informed protocol for detection of Pseudomonas amygdali pv. morsprunorum using LAMP and PCR.</title>
        <authorList>
            <person name="Diaz D."/>
            <person name="Zamorano A."/>
            <person name="Garcia H."/>
            <person name="Ramos C."/>
            <person name="Cui W."/>
            <person name="Carreras C."/>
            <person name="Beltran M.F."/>
            <person name="Sagredo B."/>
            <person name="Pinto M."/>
            <person name="Fiore N."/>
        </authorList>
    </citation>
    <scope>NUCLEOTIDE SEQUENCE</scope>
    <source>
        <strain evidence="2">S2_Pam</strain>
    </source>
</reference>
<organism evidence="2 3">
    <name type="scientific">Pseudomonas amygdali pv. morsprunorum</name>
    <dbReference type="NCBI Taxonomy" id="129138"/>
    <lineage>
        <taxon>Bacteria</taxon>
        <taxon>Pseudomonadati</taxon>
        <taxon>Pseudomonadota</taxon>
        <taxon>Gammaproteobacteria</taxon>
        <taxon>Pseudomonadales</taxon>
        <taxon>Pseudomonadaceae</taxon>
        <taxon>Pseudomonas</taxon>
        <taxon>Pseudomonas amygdali</taxon>
    </lineage>
</organism>
<feature type="transmembrane region" description="Helical" evidence="1">
    <location>
        <begin position="28"/>
        <end position="47"/>
    </location>
</feature>
<gene>
    <name evidence="2" type="ORF">QNL30_02760</name>
</gene>
<evidence type="ECO:0000256" key="1">
    <source>
        <dbReference type="SAM" id="Phobius"/>
    </source>
</evidence>
<accession>A0AB35QV93</accession>
<evidence type="ECO:0000313" key="3">
    <source>
        <dbReference type="Proteomes" id="UP001254709"/>
    </source>
</evidence>
<dbReference type="EMBL" id="JASJMZ010000003">
    <property type="protein sequence ID" value="MDT3239589.1"/>
    <property type="molecule type" value="Genomic_DNA"/>
</dbReference>
<dbReference type="Proteomes" id="UP001254709">
    <property type="component" value="Unassembled WGS sequence"/>
</dbReference>
<protein>
    <submittedName>
        <fullName evidence="2">Uncharacterized protein</fullName>
    </submittedName>
</protein>
<sequence length="48" mass="4965">MKLSVALIVLSLASVCLGEAGLRTGDLAYIQAGTLALVLAFFLMLAII</sequence>
<evidence type="ECO:0000313" key="2">
    <source>
        <dbReference type="EMBL" id="MDT3239589.1"/>
    </source>
</evidence>
<proteinExistence type="predicted"/>
<dbReference type="AlphaFoldDB" id="A0AB35QV93"/>
<keyword evidence="1" id="KW-0812">Transmembrane</keyword>
<keyword evidence="1" id="KW-1133">Transmembrane helix</keyword>